<dbReference type="PANTHER" id="PTHR35807">
    <property type="entry name" value="TRANSCRIPTIONAL REGULATOR REDD-RELATED"/>
    <property type="match status" value="1"/>
</dbReference>
<dbReference type="InterPro" id="IPR027417">
    <property type="entry name" value="P-loop_NTPase"/>
</dbReference>
<evidence type="ECO:0000256" key="3">
    <source>
        <dbReference type="ARBA" id="ARBA00023015"/>
    </source>
</evidence>
<evidence type="ECO:0000259" key="9">
    <source>
        <dbReference type="SMART" id="SM01043"/>
    </source>
</evidence>
<evidence type="ECO:0000256" key="4">
    <source>
        <dbReference type="ARBA" id="ARBA00023125"/>
    </source>
</evidence>
<dbReference type="InterPro" id="IPR016032">
    <property type="entry name" value="Sig_transdc_resp-reg_C-effctor"/>
</dbReference>
<keyword evidence="2" id="KW-0677">Repeat</keyword>
<dbReference type="GO" id="GO:0006355">
    <property type="term" value="P:regulation of DNA-templated transcription"/>
    <property type="evidence" value="ECO:0007669"/>
    <property type="project" value="InterPro"/>
</dbReference>
<dbReference type="SMART" id="SM00862">
    <property type="entry name" value="Trans_reg_C"/>
    <property type="match status" value="1"/>
</dbReference>
<dbReference type="InterPro" id="IPR036388">
    <property type="entry name" value="WH-like_DNA-bd_sf"/>
</dbReference>
<dbReference type="PROSITE" id="PS50005">
    <property type="entry name" value="TPR"/>
    <property type="match status" value="2"/>
</dbReference>
<evidence type="ECO:0000256" key="2">
    <source>
        <dbReference type="ARBA" id="ARBA00022737"/>
    </source>
</evidence>
<dbReference type="SMART" id="SM01043">
    <property type="entry name" value="BTAD"/>
    <property type="match status" value="1"/>
</dbReference>
<organism evidence="10 11">
    <name type="scientific">Phytoactinopolyspora mesophila</name>
    <dbReference type="NCBI Taxonomy" id="2650750"/>
    <lineage>
        <taxon>Bacteria</taxon>
        <taxon>Bacillati</taxon>
        <taxon>Actinomycetota</taxon>
        <taxon>Actinomycetes</taxon>
        <taxon>Jiangellales</taxon>
        <taxon>Jiangellaceae</taxon>
        <taxon>Phytoactinopolyspora</taxon>
    </lineage>
</organism>
<evidence type="ECO:0000259" key="8">
    <source>
        <dbReference type="SMART" id="SM00862"/>
    </source>
</evidence>
<comment type="similarity">
    <text evidence="1">Belongs to the AfsR/DnrI/RedD regulatory family.</text>
</comment>
<dbReference type="GO" id="GO:0003677">
    <property type="term" value="F:DNA binding"/>
    <property type="evidence" value="ECO:0007669"/>
    <property type="project" value="UniProtKB-KW"/>
</dbReference>
<proteinExistence type="inferred from homology"/>
<feature type="domain" description="Bacterial transcriptional activator" evidence="9">
    <location>
        <begin position="95"/>
        <end position="241"/>
    </location>
</feature>
<evidence type="ECO:0000256" key="6">
    <source>
        <dbReference type="PROSITE-ProRule" id="PRU00339"/>
    </source>
</evidence>
<reference evidence="10 11" key="1">
    <citation type="submission" date="2019-11" db="EMBL/GenBank/DDBJ databases">
        <authorList>
            <person name="Li X.-J."/>
            <person name="Feng X.-M."/>
        </authorList>
    </citation>
    <scope>NUCLEOTIDE SEQUENCE [LARGE SCALE GENOMIC DNA]</scope>
    <source>
        <strain evidence="10 11">XMNu-373</strain>
    </source>
</reference>
<evidence type="ECO:0000313" key="11">
    <source>
        <dbReference type="Proteomes" id="UP000460435"/>
    </source>
</evidence>
<dbReference type="Proteomes" id="UP000460435">
    <property type="component" value="Unassembled WGS sequence"/>
</dbReference>
<dbReference type="Gene3D" id="1.10.8.430">
    <property type="entry name" value="Helical domain of apoptotic protease-activating factors"/>
    <property type="match status" value="1"/>
</dbReference>
<dbReference type="InterPro" id="IPR002182">
    <property type="entry name" value="NB-ARC"/>
</dbReference>
<feature type="domain" description="OmpR/PhoB-type" evidence="8">
    <location>
        <begin position="16"/>
        <end position="88"/>
    </location>
</feature>
<dbReference type="SUPFAM" id="SSF46894">
    <property type="entry name" value="C-terminal effector domain of the bipartite response regulators"/>
    <property type="match status" value="1"/>
</dbReference>
<feature type="region of interest" description="Disordered" evidence="7">
    <location>
        <begin position="620"/>
        <end position="639"/>
    </location>
</feature>
<dbReference type="Pfam" id="PF13424">
    <property type="entry name" value="TPR_12"/>
    <property type="match status" value="1"/>
</dbReference>
<keyword evidence="5" id="KW-0804">Transcription</keyword>
<feature type="repeat" description="TPR" evidence="6">
    <location>
        <begin position="760"/>
        <end position="793"/>
    </location>
</feature>
<dbReference type="Pfam" id="PF00931">
    <property type="entry name" value="NB-ARC"/>
    <property type="match status" value="1"/>
</dbReference>
<keyword evidence="3" id="KW-0805">Transcription regulation</keyword>
<dbReference type="InterPro" id="IPR005158">
    <property type="entry name" value="BTAD"/>
</dbReference>
<dbReference type="EMBL" id="WLZY01000005">
    <property type="protein sequence ID" value="NDL58774.1"/>
    <property type="molecule type" value="Genomic_DNA"/>
</dbReference>
<dbReference type="SUPFAM" id="SSF52540">
    <property type="entry name" value="P-loop containing nucleoside triphosphate hydrolases"/>
    <property type="match status" value="1"/>
</dbReference>
<dbReference type="AlphaFoldDB" id="A0A7K3M620"/>
<dbReference type="Gene3D" id="1.10.10.10">
    <property type="entry name" value="Winged helix-like DNA-binding domain superfamily/Winged helix DNA-binding domain"/>
    <property type="match status" value="1"/>
</dbReference>
<dbReference type="Gene3D" id="3.40.50.300">
    <property type="entry name" value="P-loop containing nucleotide triphosphate hydrolases"/>
    <property type="match status" value="1"/>
</dbReference>
<gene>
    <name evidence="10" type="ORF">F7O44_17020</name>
</gene>
<evidence type="ECO:0000256" key="7">
    <source>
        <dbReference type="SAM" id="MobiDB-lite"/>
    </source>
</evidence>
<dbReference type="InterPro" id="IPR042197">
    <property type="entry name" value="Apaf_helical"/>
</dbReference>
<accession>A0A7K3M620</accession>
<feature type="repeat" description="TPR" evidence="6">
    <location>
        <begin position="800"/>
        <end position="833"/>
    </location>
</feature>
<name>A0A7K3M620_9ACTN</name>
<dbReference type="InterPro" id="IPR011990">
    <property type="entry name" value="TPR-like_helical_dom_sf"/>
</dbReference>
<sequence>MRFGVLGQLEVRDSSGRPLPISSPKQRLVLGVLLCYRDVRVSTEHLLDIVWSGEPPSSARTNLHGYLHQLRRSLGSSRIVRYGSSYQLVVGPDEADDQLFEDIADAGRQRLDAGDAQRAADLCREALRLWRAERAYLDLDESIAIRTEAARLEELRANALENRIEAELRLGAHPKLVPELKKLVATHPLRERLRGQLMTALYRCGRAAEALEEFRHARAKAIDELGLEPGADLRELERAILTEDPALDPPYARAARTRAVPAELPAPHPSFTGRDQQLAALTRRLVPDDGGVAGPPVVTINGPGGIGKSALARKLADHVADQFSGGHLYAHLRGATPGAEPLPPHAVLHRFLRALGVEESAIPTGTDAAAALFRSTLLDRSCLIMLDDAYDATQVRPLLPGPTSPSAVIVTSRRALSNITTGHHVTLGTLSPDESYLLLSRLVGAERIDREPEIAYEVARLCGHLPLAVQIAGSRLVSQPHWTLASLRRRLDDAQGRLDELAYDDLAVRASCDVTYTALPPSTAELLDHLGLMDLPDFTVHTAAALVDRPTAQVRQDVDRLIEAQLLTDTGAGRLTLHDLIRLYAREQASRSISEPDRLAAIRRVLHLYLVTARRAAPASAPSHERRAATGPSTADLRSSGVELENGSAAARWVQSEQDNIAAAAEHAALLSGDGPAILAGLAAALYHPFRGQGNQFGLISINQLALTAAQAVGNSLWSAQIHHDLSDCLFMLDRFDEARHHGFEALDAYRRCGERRGEAEALMAIGYYFGHDKRLDEAVSYYEQALAIHRDLGDVTGEVLTLTNLGTTYHRAGKLDEAIDIHEQALRVGHASSVEGIVRFRLAEALRDSNAQERALEHVDAAIGIFHAGGISFDESMALWLRGELLHDLHRPWAARDVWRHSLDLLCDTRRLSFEEADELMRSLVPSAPEAFRRGRP</sequence>
<dbReference type="SUPFAM" id="SSF48452">
    <property type="entry name" value="TPR-like"/>
    <property type="match status" value="3"/>
</dbReference>
<evidence type="ECO:0000256" key="1">
    <source>
        <dbReference type="ARBA" id="ARBA00005820"/>
    </source>
</evidence>
<dbReference type="SMART" id="SM00028">
    <property type="entry name" value="TPR"/>
    <property type="match status" value="3"/>
</dbReference>
<dbReference type="Gene3D" id="1.25.40.10">
    <property type="entry name" value="Tetratricopeptide repeat domain"/>
    <property type="match status" value="2"/>
</dbReference>
<keyword evidence="4" id="KW-0238">DNA-binding</keyword>
<dbReference type="GO" id="GO:0043531">
    <property type="term" value="F:ADP binding"/>
    <property type="evidence" value="ECO:0007669"/>
    <property type="project" value="InterPro"/>
</dbReference>
<dbReference type="PRINTS" id="PR00364">
    <property type="entry name" value="DISEASERSIST"/>
</dbReference>
<dbReference type="InterPro" id="IPR051677">
    <property type="entry name" value="AfsR-DnrI-RedD_regulator"/>
</dbReference>
<dbReference type="PANTHER" id="PTHR35807:SF1">
    <property type="entry name" value="TRANSCRIPTIONAL REGULATOR REDD"/>
    <property type="match status" value="1"/>
</dbReference>
<keyword evidence="11" id="KW-1185">Reference proteome</keyword>
<dbReference type="InterPro" id="IPR019734">
    <property type="entry name" value="TPR_rpt"/>
</dbReference>
<dbReference type="Pfam" id="PF03704">
    <property type="entry name" value="BTAD"/>
    <property type="match status" value="1"/>
</dbReference>
<keyword evidence="6" id="KW-0802">TPR repeat</keyword>
<dbReference type="InterPro" id="IPR001867">
    <property type="entry name" value="OmpR/PhoB-type_DNA-bd"/>
</dbReference>
<comment type="caution">
    <text evidence="10">The sequence shown here is derived from an EMBL/GenBank/DDBJ whole genome shotgun (WGS) entry which is preliminary data.</text>
</comment>
<evidence type="ECO:0000313" key="10">
    <source>
        <dbReference type="EMBL" id="NDL58774.1"/>
    </source>
</evidence>
<protein>
    <submittedName>
        <fullName evidence="10">Tetratricopeptide repeat protein</fullName>
    </submittedName>
</protein>
<dbReference type="GO" id="GO:0000160">
    <property type="term" value="P:phosphorelay signal transduction system"/>
    <property type="evidence" value="ECO:0007669"/>
    <property type="project" value="InterPro"/>
</dbReference>
<evidence type="ECO:0000256" key="5">
    <source>
        <dbReference type="ARBA" id="ARBA00023163"/>
    </source>
</evidence>
<dbReference type="CDD" id="cd15831">
    <property type="entry name" value="BTAD"/>
    <property type="match status" value="1"/>
</dbReference>